<protein>
    <submittedName>
        <fullName evidence="3">Uncharacterized protein</fullName>
    </submittedName>
</protein>
<accession>A0A6L5HSV0</accession>
<evidence type="ECO:0000313" key="4">
    <source>
        <dbReference type="Proteomes" id="UP000441404"/>
    </source>
</evidence>
<organism evidence="3 5">
    <name type="scientific">Pseudomonas helleri</name>
    <dbReference type="NCBI Taxonomy" id="1608996"/>
    <lineage>
        <taxon>Bacteria</taxon>
        <taxon>Pseudomonadati</taxon>
        <taxon>Pseudomonadota</taxon>
        <taxon>Gammaproteobacteria</taxon>
        <taxon>Pseudomonadales</taxon>
        <taxon>Pseudomonadaceae</taxon>
        <taxon>Pseudomonas</taxon>
    </lineage>
</organism>
<reference evidence="4 5" key="1">
    <citation type="submission" date="2019-10" db="EMBL/GenBank/DDBJ databases">
        <title>Evaluation of single-gene subtyping targets for Pseudomonas.</title>
        <authorList>
            <person name="Reichler S.J."/>
            <person name="Orsi R.H."/>
            <person name="Wiedmann M."/>
            <person name="Martin N.H."/>
            <person name="Murphy S.I."/>
        </authorList>
    </citation>
    <scope>NUCLEOTIDE SEQUENCE [LARGE SCALE GENOMIC DNA]</scope>
    <source>
        <strain evidence="3 5">FSL R10-1637</strain>
        <strain evidence="2 6">FSL R10-3254</strain>
        <strain evidence="1 4">FSL R10-3257</strain>
    </source>
</reference>
<evidence type="ECO:0000313" key="5">
    <source>
        <dbReference type="Proteomes" id="UP000478064"/>
    </source>
</evidence>
<proteinExistence type="predicted"/>
<comment type="caution">
    <text evidence="3">The sequence shown here is derived from an EMBL/GenBank/DDBJ whole genome shotgun (WGS) entry which is preliminary data.</text>
</comment>
<dbReference type="Proteomes" id="UP000441404">
    <property type="component" value="Unassembled WGS sequence"/>
</dbReference>
<dbReference type="RefSeq" id="WP_153331029.1">
    <property type="nucleotide sequence ID" value="NZ_WIVU01000020.1"/>
</dbReference>
<dbReference type="AlphaFoldDB" id="A0A6L5HSV0"/>
<name>A0A6L5HSV0_9PSED</name>
<evidence type="ECO:0000313" key="2">
    <source>
        <dbReference type="EMBL" id="MQT92866.1"/>
    </source>
</evidence>
<dbReference type="Proteomes" id="UP000478064">
    <property type="component" value="Unassembled WGS sequence"/>
</dbReference>
<gene>
    <name evidence="3" type="ORF">GHO27_12270</name>
    <name evidence="2" type="ORF">GHO39_27740</name>
    <name evidence="1" type="ORF">GHO40_25740</name>
</gene>
<evidence type="ECO:0000313" key="1">
    <source>
        <dbReference type="EMBL" id="MQT50085.1"/>
    </source>
</evidence>
<dbReference type="EMBL" id="WIVU01000020">
    <property type="protein sequence ID" value="MQU06462.1"/>
    <property type="molecule type" value="Genomic_DNA"/>
</dbReference>
<evidence type="ECO:0000313" key="3">
    <source>
        <dbReference type="EMBL" id="MQU06462.1"/>
    </source>
</evidence>
<dbReference type="EMBL" id="WIWJ01000089">
    <property type="protein sequence ID" value="MQT50085.1"/>
    <property type="molecule type" value="Genomic_DNA"/>
</dbReference>
<dbReference type="EMBL" id="WIWI01000187">
    <property type="protein sequence ID" value="MQT92866.1"/>
    <property type="molecule type" value="Genomic_DNA"/>
</dbReference>
<evidence type="ECO:0000313" key="6">
    <source>
        <dbReference type="Proteomes" id="UP000489190"/>
    </source>
</evidence>
<sequence length="60" mass="6703">MNVRIEANEQGSGCTVWLDNNAVSFQNLEDAKTYVCQLQERIEAASRSFFAQGATDFEQA</sequence>
<dbReference type="Proteomes" id="UP000489190">
    <property type="component" value="Unassembled WGS sequence"/>
</dbReference>